<name>A0A5C4NH97_9RHOB</name>
<dbReference type="RefSeq" id="WP_139081189.1">
    <property type="nucleotide sequence ID" value="NZ_VDFV01000008.1"/>
</dbReference>
<evidence type="ECO:0000313" key="2">
    <source>
        <dbReference type="EMBL" id="TNC72406.1"/>
    </source>
</evidence>
<dbReference type="EMBL" id="VDFV01000008">
    <property type="protein sequence ID" value="TNC72406.1"/>
    <property type="molecule type" value="Genomic_DNA"/>
</dbReference>
<dbReference type="AlphaFoldDB" id="A0A5C4NH97"/>
<evidence type="ECO:0000256" key="1">
    <source>
        <dbReference type="SAM" id="MobiDB-lite"/>
    </source>
</evidence>
<feature type="region of interest" description="Disordered" evidence="1">
    <location>
        <begin position="207"/>
        <end position="231"/>
    </location>
</feature>
<keyword evidence="3" id="KW-1185">Reference proteome</keyword>
<accession>A0A5C4NH97</accession>
<dbReference type="Gene3D" id="3.40.50.410">
    <property type="entry name" value="von Willebrand factor, type A domain"/>
    <property type="match status" value="1"/>
</dbReference>
<dbReference type="OrthoDB" id="9790144at2"/>
<comment type="caution">
    <text evidence="2">The sequence shown here is derived from an EMBL/GenBank/DDBJ whole genome shotgun (WGS) entry which is preliminary data.</text>
</comment>
<dbReference type="Proteomes" id="UP000305709">
    <property type="component" value="Unassembled WGS sequence"/>
</dbReference>
<dbReference type="SUPFAM" id="SSF53300">
    <property type="entry name" value="vWA-like"/>
    <property type="match status" value="1"/>
</dbReference>
<gene>
    <name evidence="2" type="ORF">FHG71_08435</name>
</gene>
<evidence type="ECO:0000313" key="3">
    <source>
        <dbReference type="Proteomes" id="UP000305709"/>
    </source>
</evidence>
<sequence>MTSQPTLVAFLLDRTGSMESVKAQTIEGFNAYLAGLQAEDADIAFSLIQFDSMSIDVLCANAPVKEVRPLTEATYQPRASTPLIDAAVKTIRAVEVAVAGKAVAPKVIVTFQTDGEENCSSEHDWLELNLLIKEKAALGWQFNFLGAGIDAYQQGQRMGLKDEAVVSYAKEDRVATRAMFAQRAARARAFAVGEAADMAIPLEEKRAAGDRYAEAPRTPPQAPALGRRPPRRAIVDKIDLG</sequence>
<protein>
    <submittedName>
        <fullName evidence="2">VWA domain-containing protein</fullName>
    </submittedName>
</protein>
<dbReference type="InterPro" id="IPR036465">
    <property type="entry name" value="vWFA_dom_sf"/>
</dbReference>
<dbReference type="CDD" id="cd00198">
    <property type="entry name" value="vWFA"/>
    <property type="match status" value="1"/>
</dbReference>
<organism evidence="2 3">
    <name type="scientific">Rubellimicrobium roseum</name>
    <dbReference type="NCBI Taxonomy" id="687525"/>
    <lineage>
        <taxon>Bacteria</taxon>
        <taxon>Pseudomonadati</taxon>
        <taxon>Pseudomonadota</taxon>
        <taxon>Alphaproteobacteria</taxon>
        <taxon>Rhodobacterales</taxon>
        <taxon>Roseobacteraceae</taxon>
        <taxon>Rubellimicrobium</taxon>
    </lineage>
</organism>
<reference evidence="2 3" key="1">
    <citation type="submission" date="2019-06" db="EMBL/GenBank/DDBJ databases">
        <authorList>
            <person name="Jiang L."/>
        </authorList>
    </citation>
    <scope>NUCLEOTIDE SEQUENCE [LARGE SCALE GENOMIC DNA]</scope>
    <source>
        <strain evidence="2 3">YIM 48858</strain>
    </source>
</reference>
<proteinExistence type="predicted"/>